<dbReference type="Pfam" id="PF25917">
    <property type="entry name" value="BSH_RND"/>
    <property type="match status" value="1"/>
</dbReference>
<sequence>MNIVQKHKVLLIVLAVLIAGGAGGYKYYQVKKTQEAVAATRTDAVQRGDLRKTISATGALKALDNVDINSKITGRIVQVYVTENQHVTAGQALVKLDDTSLKATQEMKRAALADKQATYERDQALLEQGAIAQSVFDTAEANYRVAKAEYEQATSNVNDTVISTPIDGYVIGKPTPVGQTVSSGISTPQVLMSVANLDKMQIYLMVDESDIGQIKQGQTVEFTVDAYPNETFKGTISLIGRSATTTNNVNYYTCYVDVENSEGKLLPTMTARANVIVDEIQDALTVSNKCLHTENGEKYVLVYDKATNTSRKVPVQVLLTGEDRVAVQGDLQPGDELVVKTTKATGGTNNRRMGPPI</sequence>
<evidence type="ECO:0000259" key="2">
    <source>
        <dbReference type="Pfam" id="PF25917"/>
    </source>
</evidence>
<organism evidence="4 5">
    <name type="scientific">Acidaminococcus fermentans</name>
    <dbReference type="NCBI Taxonomy" id="905"/>
    <lineage>
        <taxon>Bacteria</taxon>
        <taxon>Bacillati</taxon>
        <taxon>Bacillota</taxon>
        <taxon>Negativicutes</taxon>
        <taxon>Acidaminococcales</taxon>
        <taxon>Acidaminococcaceae</taxon>
        <taxon>Acidaminococcus</taxon>
    </lineage>
</organism>
<dbReference type="RefSeq" id="WP_302573729.1">
    <property type="nucleotide sequence ID" value="NZ_VULN01000002.1"/>
</dbReference>
<dbReference type="Gene3D" id="1.10.287.470">
    <property type="entry name" value="Helix hairpin bin"/>
    <property type="match status" value="1"/>
</dbReference>
<proteinExistence type="inferred from homology"/>
<evidence type="ECO:0000256" key="1">
    <source>
        <dbReference type="ARBA" id="ARBA00009477"/>
    </source>
</evidence>
<feature type="domain" description="Multidrug resistance protein MdtA-like barrel-sandwich hybrid" evidence="2">
    <location>
        <begin position="65"/>
        <end position="192"/>
    </location>
</feature>
<dbReference type="NCBIfam" id="TIGR01730">
    <property type="entry name" value="RND_mfp"/>
    <property type="match status" value="1"/>
</dbReference>
<comment type="similarity">
    <text evidence="1">Belongs to the membrane fusion protein (MFP) (TC 8.A.1) family.</text>
</comment>
<dbReference type="InterPro" id="IPR058792">
    <property type="entry name" value="Beta-barrel_RND_2"/>
</dbReference>
<dbReference type="Gene3D" id="2.40.50.100">
    <property type="match status" value="1"/>
</dbReference>
<dbReference type="Proteomes" id="UP000441455">
    <property type="component" value="Unassembled WGS sequence"/>
</dbReference>
<gene>
    <name evidence="4" type="ORF">FX155_01760</name>
</gene>
<protein>
    <submittedName>
        <fullName evidence="4">Efflux RND transporter periplasmic adaptor subunit</fullName>
    </submittedName>
</protein>
<dbReference type="GO" id="GO:0015562">
    <property type="term" value="F:efflux transmembrane transporter activity"/>
    <property type="evidence" value="ECO:0007669"/>
    <property type="project" value="TreeGrafter"/>
</dbReference>
<dbReference type="Gene3D" id="2.40.420.20">
    <property type="match status" value="1"/>
</dbReference>
<dbReference type="FunFam" id="2.40.30.170:FF:000010">
    <property type="entry name" value="Efflux RND transporter periplasmic adaptor subunit"/>
    <property type="match status" value="1"/>
</dbReference>
<reference evidence="4 5" key="1">
    <citation type="submission" date="2019-08" db="EMBL/GenBank/DDBJ databases">
        <title>In-depth cultivation of the pig gut microbiome towards novel bacterial diversity and tailored functional studies.</title>
        <authorList>
            <person name="Wylensek D."/>
            <person name="Hitch T.C.A."/>
            <person name="Clavel T."/>
        </authorList>
    </citation>
    <scope>NUCLEOTIDE SEQUENCE [LARGE SCALE GENOMIC DNA]</scope>
    <source>
        <strain evidence="4 5">WCA-389-WT-5B</strain>
    </source>
</reference>
<dbReference type="InterPro" id="IPR006143">
    <property type="entry name" value="RND_pump_MFP"/>
</dbReference>
<evidence type="ECO:0000313" key="5">
    <source>
        <dbReference type="Proteomes" id="UP000441455"/>
    </source>
</evidence>
<feature type="domain" description="CusB-like beta-barrel" evidence="3">
    <location>
        <begin position="206"/>
        <end position="275"/>
    </location>
</feature>
<dbReference type="PANTHER" id="PTHR30469">
    <property type="entry name" value="MULTIDRUG RESISTANCE PROTEIN MDTA"/>
    <property type="match status" value="1"/>
</dbReference>
<dbReference type="Gene3D" id="2.40.30.170">
    <property type="match status" value="1"/>
</dbReference>
<accession>A0A6N7VZP4</accession>
<comment type="caution">
    <text evidence="4">The sequence shown here is derived from an EMBL/GenBank/DDBJ whole genome shotgun (WGS) entry which is preliminary data.</text>
</comment>
<dbReference type="Pfam" id="PF25954">
    <property type="entry name" value="Beta-barrel_RND_2"/>
    <property type="match status" value="1"/>
</dbReference>
<dbReference type="AlphaFoldDB" id="A0A6N7VZP4"/>
<dbReference type="EMBL" id="VULN01000002">
    <property type="protein sequence ID" value="MSS81348.1"/>
    <property type="molecule type" value="Genomic_DNA"/>
</dbReference>
<evidence type="ECO:0000313" key="4">
    <source>
        <dbReference type="EMBL" id="MSS81348.1"/>
    </source>
</evidence>
<evidence type="ECO:0000259" key="3">
    <source>
        <dbReference type="Pfam" id="PF25954"/>
    </source>
</evidence>
<dbReference type="PANTHER" id="PTHR30469:SF33">
    <property type="entry name" value="SLR1207 PROTEIN"/>
    <property type="match status" value="1"/>
</dbReference>
<dbReference type="InterPro" id="IPR058625">
    <property type="entry name" value="MdtA-like_BSH"/>
</dbReference>
<name>A0A6N7VZP4_ACIFE</name>
<dbReference type="GO" id="GO:1990281">
    <property type="term" value="C:efflux pump complex"/>
    <property type="evidence" value="ECO:0007669"/>
    <property type="project" value="TreeGrafter"/>
</dbReference>
<dbReference type="SUPFAM" id="SSF111369">
    <property type="entry name" value="HlyD-like secretion proteins"/>
    <property type="match status" value="1"/>
</dbReference>